<dbReference type="PANTHER" id="PTHR36324">
    <property type="entry name" value="OS09G0460100 PROTEIN"/>
    <property type="match status" value="1"/>
</dbReference>
<keyword evidence="1" id="KW-0732">Signal</keyword>
<organism evidence="2 3">
    <name type="scientific">Carya illinoinensis</name>
    <name type="common">Pecan</name>
    <dbReference type="NCBI Taxonomy" id="32201"/>
    <lineage>
        <taxon>Eukaryota</taxon>
        <taxon>Viridiplantae</taxon>
        <taxon>Streptophyta</taxon>
        <taxon>Embryophyta</taxon>
        <taxon>Tracheophyta</taxon>
        <taxon>Spermatophyta</taxon>
        <taxon>Magnoliopsida</taxon>
        <taxon>eudicotyledons</taxon>
        <taxon>Gunneridae</taxon>
        <taxon>Pentapetalae</taxon>
        <taxon>rosids</taxon>
        <taxon>fabids</taxon>
        <taxon>Fagales</taxon>
        <taxon>Juglandaceae</taxon>
        <taxon>Carya</taxon>
    </lineage>
</organism>
<protein>
    <submittedName>
        <fullName evidence="2">Uncharacterized protein</fullName>
    </submittedName>
</protein>
<evidence type="ECO:0000256" key="1">
    <source>
        <dbReference type="SAM" id="SignalP"/>
    </source>
</evidence>
<feature type="signal peptide" evidence="1">
    <location>
        <begin position="1"/>
        <end position="26"/>
    </location>
</feature>
<dbReference type="EMBL" id="CM031823">
    <property type="protein sequence ID" value="KAG6626604.1"/>
    <property type="molecule type" value="Genomic_DNA"/>
</dbReference>
<feature type="chain" id="PRO_5035768546" evidence="1">
    <location>
        <begin position="27"/>
        <end position="250"/>
    </location>
</feature>
<evidence type="ECO:0000313" key="3">
    <source>
        <dbReference type="Proteomes" id="UP000811609"/>
    </source>
</evidence>
<keyword evidence="3" id="KW-1185">Reference proteome</keyword>
<reference evidence="2" key="1">
    <citation type="submission" date="2020-12" db="EMBL/GenBank/DDBJ databases">
        <title>WGS assembly of Carya illinoinensis cv. Pawnee.</title>
        <authorList>
            <person name="Platts A."/>
            <person name="Shu S."/>
            <person name="Wright S."/>
            <person name="Barry K."/>
            <person name="Edger P."/>
            <person name="Pires J.C."/>
            <person name="Schmutz J."/>
        </authorList>
    </citation>
    <scope>NUCLEOTIDE SEQUENCE</scope>
    <source>
        <tissue evidence="2">Leaf</tissue>
    </source>
</reference>
<name>A0A8T1NC02_CARIL</name>
<gene>
    <name evidence="2" type="ORF">CIPAW_15G061800</name>
</gene>
<dbReference type="PANTHER" id="PTHR36324:SF1">
    <property type="entry name" value="OS09G0460100 PROTEIN"/>
    <property type="match status" value="1"/>
</dbReference>
<dbReference type="AlphaFoldDB" id="A0A8T1NC02"/>
<accession>A0A8T1NC02</accession>
<comment type="caution">
    <text evidence="2">The sequence shown here is derived from an EMBL/GenBank/DDBJ whole genome shotgun (WGS) entry which is preliminary data.</text>
</comment>
<proteinExistence type="predicted"/>
<dbReference type="Proteomes" id="UP000811609">
    <property type="component" value="Chromosome 15"/>
</dbReference>
<evidence type="ECO:0000313" key="2">
    <source>
        <dbReference type="EMBL" id="KAG6626604.1"/>
    </source>
</evidence>
<sequence>MGDCSVICWNVLCPFYLCLYTNGCKALLSINPQTLPYLSTTMSVFYHEDPPPNSSKIGKFLSAALKDAFCNCHSFGGRLSTPVREEEYPTSDFDDEEEVVVSAIRSGAMEKLRHKPSFLTDSFSWVYYPTTGELYMTPKAAKGKENYGDEDEDDDDEREEFVSAASYFSCCSSAVSREAFYSVKTNFSRSSSLNGIDLPEFWRRSIIQELCHCDGWPFGLCRKAVLLPPLPKSPSESWSWRKGTRILKMP</sequence>